<feature type="repeat" description="PPR" evidence="3">
    <location>
        <begin position="77"/>
        <end position="111"/>
    </location>
</feature>
<dbReference type="Gene3D" id="1.25.40.10">
    <property type="entry name" value="Tetratricopeptide repeat domain"/>
    <property type="match status" value="4"/>
</dbReference>
<proteinExistence type="inferred from homology"/>
<evidence type="ECO:0000313" key="6">
    <source>
        <dbReference type="Proteomes" id="UP001634393"/>
    </source>
</evidence>
<evidence type="ECO:0000256" key="1">
    <source>
        <dbReference type="ARBA" id="ARBA00006643"/>
    </source>
</evidence>
<keyword evidence="6" id="KW-1185">Reference proteome</keyword>
<accession>A0ABD3TE23</accession>
<dbReference type="FunFam" id="1.25.40.10:FF:000031">
    <property type="entry name" value="Pentatricopeptide repeat-containing protein mitochondrial"/>
    <property type="match status" value="1"/>
</dbReference>
<dbReference type="InterPro" id="IPR011990">
    <property type="entry name" value="TPR-like_helical_dom_sf"/>
</dbReference>
<evidence type="ECO:0000256" key="2">
    <source>
        <dbReference type="ARBA" id="ARBA00022737"/>
    </source>
</evidence>
<feature type="repeat" description="PPR" evidence="3">
    <location>
        <begin position="382"/>
        <end position="416"/>
    </location>
</feature>
<comment type="caution">
    <text evidence="5">The sequence shown here is derived from an EMBL/GenBank/DDBJ whole genome shotgun (WGS) entry which is preliminary data.</text>
</comment>
<comment type="similarity">
    <text evidence="1">Belongs to the PPR family. PCMP-H subfamily.</text>
</comment>
<dbReference type="InterPro" id="IPR032867">
    <property type="entry name" value="DYW_dom"/>
</dbReference>
<protein>
    <recommendedName>
        <fullName evidence="4">DYW domain-containing protein</fullName>
    </recommendedName>
</protein>
<dbReference type="PROSITE" id="PS51375">
    <property type="entry name" value="PPR"/>
    <property type="match status" value="4"/>
</dbReference>
<feature type="repeat" description="PPR" evidence="3">
    <location>
        <begin position="281"/>
        <end position="315"/>
    </location>
</feature>
<dbReference type="AlphaFoldDB" id="A0ABD3TE23"/>
<dbReference type="InterPro" id="IPR046848">
    <property type="entry name" value="E_motif"/>
</dbReference>
<dbReference type="EMBL" id="JBJXBP010000004">
    <property type="protein sequence ID" value="KAL3835244.1"/>
    <property type="molecule type" value="Genomic_DNA"/>
</dbReference>
<dbReference type="Pfam" id="PF14432">
    <property type="entry name" value="DYW_deaminase"/>
    <property type="match status" value="1"/>
</dbReference>
<dbReference type="Pfam" id="PF20431">
    <property type="entry name" value="E_motif"/>
    <property type="match status" value="1"/>
</dbReference>
<evidence type="ECO:0000259" key="4">
    <source>
        <dbReference type="Pfam" id="PF14432"/>
    </source>
</evidence>
<organism evidence="5 6">
    <name type="scientific">Penstemon smallii</name>
    <dbReference type="NCBI Taxonomy" id="265156"/>
    <lineage>
        <taxon>Eukaryota</taxon>
        <taxon>Viridiplantae</taxon>
        <taxon>Streptophyta</taxon>
        <taxon>Embryophyta</taxon>
        <taxon>Tracheophyta</taxon>
        <taxon>Spermatophyta</taxon>
        <taxon>Magnoliopsida</taxon>
        <taxon>eudicotyledons</taxon>
        <taxon>Gunneridae</taxon>
        <taxon>Pentapetalae</taxon>
        <taxon>asterids</taxon>
        <taxon>lamiids</taxon>
        <taxon>Lamiales</taxon>
        <taxon>Plantaginaceae</taxon>
        <taxon>Cheloneae</taxon>
        <taxon>Penstemon</taxon>
    </lineage>
</organism>
<dbReference type="Pfam" id="PF13041">
    <property type="entry name" value="PPR_2"/>
    <property type="match status" value="3"/>
</dbReference>
<sequence>MVFTLPTFPSQFSTKTLILEKCRTSKDLNQVHAHLIKTRLLHDPAVVEPLLESSALILPHPAINYALSIFKELENPNSSAYNVMIRGLTKNHSPEKSILLFRQMVEHLVQPDEFTFPSVLKACSKLGALKEGEQIHAHVLKLMDRFECTEFVENALVYMYACCGQHELARQVFDGMSERSAIAWSSMFSGYVRCECWEEVVGLFKRMLEMDIEFNKVTLISVLTACGRLGDLELGEWIYEYAVVNGLMGSDILVTSLVDMYARCARVDNARSLFDNMSKRDVVAWSAMISGYTQSNQCKEALALFQDMQNENVEPNEVTMVSLLSSCAALGALQTGKWVHSCIKKKNMKLSTNLGTTLVDFYAKCGCVDIAIKIFKAMPSKNVWSWTALIQGLASNGRGKTALEFYNLMLQENIKPNNVTFIGVLCACTHAGLVDEGRGYLVSMSKDFGIKPRIEHYGCVVDMLGRSGLIEAAYEFITNMPIKPNAVIWRTLLASCRVHKHVEIGEEAMKHLVRLEPAHSGDYILLSNLYASVGRVEDATRLRNEMKRLGIKKSPGWSYIEVDGVVHEFLAEDNRHKELQEIYEATEKMMGRIKLAGYVADMEQARLEAEEDEKEASVSHHSEKLAIAFGLIRTSPGDTIRISKNLRICVDCHNATKIISNVFGREIVIRDRSRFHHFRNGSCSCNDFW</sequence>
<dbReference type="InterPro" id="IPR046960">
    <property type="entry name" value="PPR_At4g14850-like_plant"/>
</dbReference>
<dbReference type="Pfam" id="PF01535">
    <property type="entry name" value="PPR"/>
    <property type="match status" value="2"/>
</dbReference>
<dbReference type="Proteomes" id="UP001634393">
    <property type="component" value="Unassembled WGS sequence"/>
</dbReference>
<dbReference type="FunFam" id="1.25.40.10:FF:000436">
    <property type="entry name" value="Pentatricopeptide repeat-containing protein At5g39350 family"/>
    <property type="match status" value="1"/>
</dbReference>
<reference evidence="5 6" key="1">
    <citation type="submission" date="2024-12" db="EMBL/GenBank/DDBJ databases">
        <title>The unique morphological basis and parallel evolutionary history of personate flowers in Penstemon.</title>
        <authorList>
            <person name="Depatie T.H."/>
            <person name="Wessinger C.A."/>
        </authorList>
    </citation>
    <scope>NUCLEOTIDE SEQUENCE [LARGE SCALE GENOMIC DNA]</scope>
    <source>
        <strain evidence="5">WTNN_2</strain>
        <tissue evidence="5">Leaf</tissue>
    </source>
</reference>
<evidence type="ECO:0000256" key="3">
    <source>
        <dbReference type="PROSITE-ProRule" id="PRU00708"/>
    </source>
</evidence>
<dbReference type="FunFam" id="1.25.40.10:FF:000366">
    <property type="entry name" value="Pentatricopeptide (PPR) repeat-containing protein"/>
    <property type="match status" value="1"/>
</dbReference>
<feature type="repeat" description="PPR" evidence="3">
    <location>
        <begin position="180"/>
        <end position="214"/>
    </location>
</feature>
<evidence type="ECO:0000313" key="5">
    <source>
        <dbReference type="EMBL" id="KAL3835244.1"/>
    </source>
</evidence>
<gene>
    <name evidence="5" type="ORF">ACJIZ3_009980</name>
</gene>
<dbReference type="PANTHER" id="PTHR47926">
    <property type="entry name" value="PENTATRICOPEPTIDE REPEAT-CONTAINING PROTEIN"/>
    <property type="match status" value="1"/>
</dbReference>
<dbReference type="FunFam" id="1.25.40.10:FF:000470">
    <property type="entry name" value="Pentatricopeptide repeat-containing protein At5g66520"/>
    <property type="match status" value="1"/>
</dbReference>
<keyword evidence="2" id="KW-0677">Repeat</keyword>
<feature type="domain" description="DYW" evidence="4">
    <location>
        <begin position="597"/>
        <end position="689"/>
    </location>
</feature>
<dbReference type="PANTHER" id="PTHR47926:SF458">
    <property type="entry name" value="PENTATRICOPEPTIDE REPEAT-CONTAINING PROTEIN"/>
    <property type="match status" value="1"/>
</dbReference>
<dbReference type="InterPro" id="IPR002885">
    <property type="entry name" value="PPR_rpt"/>
</dbReference>
<dbReference type="NCBIfam" id="TIGR00756">
    <property type="entry name" value="PPR"/>
    <property type="match status" value="4"/>
</dbReference>
<name>A0ABD3TE23_9LAMI</name>